<evidence type="ECO:0000256" key="1">
    <source>
        <dbReference type="SAM" id="MobiDB-lite"/>
    </source>
</evidence>
<dbReference type="Proteomes" id="UP000054248">
    <property type="component" value="Unassembled WGS sequence"/>
</dbReference>
<dbReference type="AlphaFoldDB" id="A0A0C3L2V3"/>
<accession>A0A0C3L2V3</accession>
<dbReference type="EMBL" id="KN822999">
    <property type="protein sequence ID" value="KIO28073.1"/>
    <property type="molecule type" value="Genomic_DNA"/>
</dbReference>
<feature type="compositionally biased region" description="Acidic residues" evidence="1">
    <location>
        <begin position="37"/>
        <end position="56"/>
    </location>
</feature>
<reference evidence="3" key="2">
    <citation type="submission" date="2015-01" db="EMBL/GenBank/DDBJ databases">
        <title>Evolutionary Origins and Diversification of the Mycorrhizal Mutualists.</title>
        <authorList>
            <consortium name="DOE Joint Genome Institute"/>
            <consortium name="Mycorrhizal Genomics Consortium"/>
            <person name="Kohler A."/>
            <person name="Kuo A."/>
            <person name="Nagy L.G."/>
            <person name="Floudas D."/>
            <person name="Copeland A."/>
            <person name="Barry K.W."/>
            <person name="Cichocki N."/>
            <person name="Veneault-Fourrey C."/>
            <person name="LaButti K."/>
            <person name="Lindquist E.A."/>
            <person name="Lipzen A."/>
            <person name="Lundell T."/>
            <person name="Morin E."/>
            <person name="Murat C."/>
            <person name="Riley R."/>
            <person name="Ohm R."/>
            <person name="Sun H."/>
            <person name="Tunlid A."/>
            <person name="Henrissat B."/>
            <person name="Grigoriev I.V."/>
            <person name="Hibbett D.S."/>
            <person name="Martin F."/>
        </authorList>
    </citation>
    <scope>NUCLEOTIDE SEQUENCE [LARGE SCALE GENOMIC DNA]</scope>
    <source>
        <strain evidence="3">MUT 4182</strain>
    </source>
</reference>
<evidence type="ECO:0000313" key="3">
    <source>
        <dbReference type="Proteomes" id="UP000054248"/>
    </source>
</evidence>
<sequence>MTEVASGSSVGRRLNELQNALDIAPPPVTSSSQAPDNNDDQFDEDYDGEETFEDVTDTMNDHEETKPSKIALGETPVTLAPKCNAAAKEGDVPCWPAQRARRIAQPKTHRHPHLATWTKP</sequence>
<dbReference type="HOGENOM" id="CLU_2051387_0_0_1"/>
<reference evidence="2 3" key="1">
    <citation type="submission" date="2014-04" db="EMBL/GenBank/DDBJ databases">
        <authorList>
            <consortium name="DOE Joint Genome Institute"/>
            <person name="Kuo A."/>
            <person name="Girlanda M."/>
            <person name="Perotto S."/>
            <person name="Kohler A."/>
            <person name="Nagy L.G."/>
            <person name="Floudas D."/>
            <person name="Copeland A."/>
            <person name="Barry K.W."/>
            <person name="Cichocki N."/>
            <person name="Veneault-Fourrey C."/>
            <person name="LaButti K."/>
            <person name="Lindquist E.A."/>
            <person name="Lipzen A."/>
            <person name="Lundell T."/>
            <person name="Morin E."/>
            <person name="Murat C."/>
            <person name="Sun H."/>
            <person name="Tunlid A."/>
            <person name="Henrissat B."/>
            <person name="Grigoriev I.V."/>
            <person name="Hibbett D.S."/>
            <person name="Martin F."/>
            <person name="Nordberg H.P."/>
            <person name="Cantor M.N."/>
            <person name="Hua S.X."/>
        </authorList>
    </citation>
    <scope>NUCLEOTIDE SEQUENCE [LARGE SCALE GENOMIC DNA]</scope>
    <source>
        <strain evidence="2 3">MUT 4182</strain>
    </source>
</reference>
<gene>
    <name evidence="2" type="ORF">M407DRAFT_22704</name>
</gene>
<organism evidence="2 3">
    <name type="scientific">Tulasnella calospora MUT 4182</name>
    <dbReference type="NCBI Taxonomy" id="1051891"/>
    <lineage>
        <taxon>Eukaryota</taxon>
        <taxon>Fungi</taxon>
        <taxon>Dikarya</taxon>
        <taxon>Basidiomycota</taxon>
        <taxon>Agaricomycotina</taxon>
        <taxon>Agaricomycetes</taxon>
        <taxon>Cantharellales</taxon>
        <taxon>Tulasnellaceae</taxon>
        <taxon>Tulasnella</taxon>
    </lineage>
</organism>
<evidence type="ECO:0000313" key="2">
    <source>
        <dbReference type="EMBL" id="KIO28073.1"/>
    </source>
</evidence>
<dbReference type="OrthoDB" id="10615473at2759"/>
<feature type="region of interest" description="Disordered" evidence="1">
    <location>
        <begin position="1"/>
        <end position="67"/>
    </location>
</feature>
<name>A0A0C3L2V3_9AGAM</name>
<protein>
    <submittedName>
        <fullName evidence="2">Uncharacterized protein</fullName>
    </submittedName>
</protein>
<proteinExistence type="predicted"/>
<keyword evidence="3" id="KW-1185">Reference proteome</keyword>